<comment type="caution">
    <text evidence="2">The sequence shown here is derived from an EMBL/GenBank/DDBJ whole genome shotgun (WGS) entry which is preliminary data.</text>
</comment>
<dbReference type="InterPro" id="IPR019205">
    <property type="entry name" value="DUF2080_transposon-encoded"/>
</dbReference>
<dbReference type="AlphaFoldDB" id="A0A8J7YT28"/>
<dbReference type="Proteomes" id="UP000750197">
    <property type="component" value="Unassembled WGS sequence"/>
</dbReference>
<evidence type="ECO:0000313" key="2">
    <source>
        <dbReference type="EMBL" id="MBX8631645.1"/>
    </source>
</evidence>
<evidence type="ECO:0000313" key="4">
    <source>
        <dbReference type="Proteomes" id="UP000716004"/>
    </source>
</evidence>
<reference evidence="2" key="1">
    <citation type="submission" date="2021-04" db="EMBL/GenBank/DDBJ databases">
        <title>Genomic insights into ecological role and evolution of a novel Thermoplasmata order Candidatus Sysuiplasmatales.</title>
        <authorList>
            <person name="Yuan Y."/>
        </authorList>
    </citation>
    <scope>NUCLEOTIDE SEQUENCE</scope>
    <source>
        <strain evidence="3">TUT19-bin139</strain>
        <strain evidence="2">YP2-bin.285</strain>
    </source>
</reference>
<name>A0A8J7YT28_9ARCH</name>
<protein>
    <submittedName>
        <fullName evidence="2">DUF2080 family transposase-associated protein</fullName>
    </submittedName>
</protein>
<feature type="region of interest" description="Disordered" evidence="1">
    <location>
        <begin position="1"/>
        <end position="20"/>
    </location>
</feature>
<dbReference type="Pfam" id="PF09853">
    <property type="entry name" value="DUF2080"/>
    <property type="match status" value="1"/>
</dbReference>
<organism evidence="2 4">
    <name type="scientific">Candidatus Sysuiplasma superficiale</name>
    <dbReference type="NCBI Taxonomy" id="2823368"/>
    <lineage>
        <taxon>Archaea</taxon>
        <taxon>Methanobacteriati</taxon>
        <taxon>Thermoplasmatota</taxon>
        <taxon>Thermoplasmata</taxon>
        <taxon>Candidatus Sysuiplasmatales</taxon>
        <taxon>Candidatus Sysuiplasmataceae</taxon>
        <taxon>Candidatus Sysuiplasma</taxon>
    </lineage>
</organism>
<accession>A0A8J7YT28</accession>
<proteinExistence type="predicted"/>
<evidence type="ECO:0000313" key="3">
    <source>
        <dbReference type="EMBL" id="MBX8644180.1"/>
    </source>
</evidence>
<sequence>MEGFPERTVTASGTSAIPDVPRRYPGRRVCMTITKNIVEGKNVKQ</sequence>
<dbReference type="EMBL" id="JAGVSJ010000007">
    <property type="protein sequence ID" value="MBX8631645.1"/>
    <property type="molecule type" value="Genomic_DNA"/>
</dbReference>
<dbReference type="Proteomes" id="UP000716004">
    <property type="component" value="Unassembled WGS sequence"/>
</dbReference>
<evidence type="ECO:0000256" key="1">
    <source>
        <dbReference type="SAM" id="MobiDB-lite"/>
    </source>
</evidence>
<gene>
    <name evidence="2" type="ORF">J9259_03870</name>
    <name evidence="3" type="ORF">KIY12_05595</name>
</gene>
<dbReference type="EMBL" id="JAHEAC010000043">
    <property type="protein sequence ID" value="MBX8644180.1"/>
    <property type="molecule type" value="Genomic_DNA"/>
</dbReference>